<dbReference type="EMBL" id="CAUYUJ010017571">
    <property type="protein sequence ID" value="CAK0875908.1"/>
    <property type="molecule type" value="Genomic_DNA"/>
</dbReference>
<keyword evidence="7" id="KW-0256">Endoplasmic reticulum</keyword>
<dbReference type="SUPFAM" id="SSF52833">
    <property type="entry name" value="Thioredoxin-like"/>
    <property type="match status" value="3"/>
</dbReference>
<reference evidence="14" key="1">
    <citation type="submission" date="2023-10" db="EMBL/GenBank/DDBJ databases">
        <authorList>
            <person name="Chen Y."/>
            <person name="Shah S."/>
            <person name="Dougan E. K."/>
            <person name="Thang M."/>
            <person name="Chan C."/>
        </authorList>
    </citation>
    <scope>NUCLEOTIDE SEQUENCE [LARGE SCALE GENOMIC DNA]</scope>
</reference>
<evidence type="ECO:0000256" key="11">
    <source>
        <dbReference type="RuleBase" id="RU004208"/>
    </source>
</evidence>
<feature type="domain" description="Thioredoxin" evidence="13">
    <location>
        <begin position="343"/>
        <end position="471"/>
    </location>
</feature>
<dbReference type="CDD" id="cd02981">
    <property type="entry name" value="PDI_b_family"/>
    <property type="match status" value="1"/>
</dbReference>
<dbReference type="Pfam" id="PF13848">
    <property type="entry name" value="Thioredoxin_6"/>
    <property type="match status" value="1"/>
</dbReference>
<comment type="catalytic activity">
    <reaction evidence="1 12">
        <text>Catalyzes the rearrangement of -S-S- bonds in proteins.</text>
        <dbReference type="EC" id="5.3.4.1"/>
    </reaction>
</comment>
<evidence type="ECO:0000256" key="4">
    <source>
        <dbReference type="ARBA" id="ARBA00012723"/>
    </source>
</evidence>
<comment type="similarity">
    <text evidence="3 11">Belongs to the protein disulfide isomerase family.</text>
</comment>
<sequence length="481" mass="52192">MGLPGFVVLIAGWSLLLSAGADIPEEDGVLVLTEKTFDGAIKNNPFILVEFYAPWCGHCKQFAPEYAAAAGKLKQAQPPIPLAKVDATVEGKLSEDYGVRGYPTIRLFVDGKDQEYTGGRTEQSIVAWVLKKAGPPAVQLTDVAAASAFEASSTFVVLGLFDEATPRAPFEDAARRSEDVMFAYSTESAVAAKYGLKPPAVRMLFPHDGKEADFAGDLQSADEIAAFVKSYRHPLVTVFNGETAPDLFEDGRPILFLFRDDDEKGRAAEAELRKAAASLGRRMLVSVAGSSEPMDQRLMDYVSVEPEELPTARLVVNAAAAMTKYRLEGALSEASMAAFVKDYEAGKLRPHFKSEPVPTSPSGPVRVLVGSTFESVVKDPSKDVLVEFYAPWCGHCKKLEPIYKAVANRLDALDTLVIAKIDATANDVEGVDVEGFPTIKFWPADQKDEPLDYDGDRDEESIVAWLTEKATHSVGGTRTEL</sequence>
<dbReference type="InterPro" id="IPR017937">
    <property type="entry name" value="Thioredoxin_CS"/>
</dbReference>
<evidence type="ECO:0000256" key="5">
    <source>
        <dbReference type="ARBA" id="ARBA00022729"/>
    </source>
</evidence>
<keyword evidence="8" id="KW-1015">Disulfide bond</keyword>
<dbReference type="Gene3D" id="3.40.30.10">
    <property type="entry name" value="Glutaredoxin"/>
    <property type="match status" value="4"/>
</dbReference>
<evidence type="ECO:0000313" key="14">
    <source>
        <dbReference type="EMBL" id="CAK0875908.1"/>
    </source>
</evidence>
<keyword evidence="10" id="KW-0676">Redox-active center</keyword>
<feature type="signal peptide" evidence="12">
    <location>
        <begin position="1"/>
        <end position="21"/>
    </location>
</feature>
<evidence type="ECO:0000256" key="9">
    <source>
        <dbReference type="ARBA" id="ARBA00023235"/>
    </source>
</evidence>
<keyword evidence="15" id="KW-1185">Reference proteome</keyword>
<dbReference type="PANTHER" id="PTHR18929:SF240">
    <property type="entry name" value="PROTEIN DISULFIDE-ISOMERASE"/>
    <property type="match status" value="1"/>
</dbReference>
<dbReference type="InterPro" id="IPR036249">
    <property type="entry name" value="Thioredoxin-like_sf"/>
</dbReference>
<keyword evidence="6" id="KW-0677">Repeat</keyword>
<dbReference type="Pfam" id="PF00085">
    <property type="entry name" value="Thioredoxin"/>
    <property type="match status" value="2"/>
</dbReference>
<comment type="caution">
    <text evidence="14">The sequence shown here is derived from an EMBL/GenBank/DDBJ whole genome shotgun (WGS) entry which is preliminary data.</text>
</comment>
<protein>
    <recommendedName>
        <fullName evidence="4 12">Protein disulfide-isomerase</fullName>
        <ecNumber evidence="4 12">5.3.4.1</ecNumber>
    </recommendedName>
</protein>
<comment type="subcellular location">
    <subcellularLocation>
        <location evidence="2">Endoplasmic reticulum lumen</location>
    </subcellularLocation>
</comment>
<dbReference type="EC" id="5.3.4.1" evidence="4 12"/>
<dbReference type="InterPro" id="IPR005788">
    <property type="entry name" value="PDI_thioredoxin-like_dom"/>
</dbReference>
<evidence type="ECO:0000256" key="1">
    <source>
        <dbReference type="ARBA" id="ARBA00001182"/>
    </source>
</evidence>
<evidence type="ECO:0000256" key="7">
    <source>
        <dbReference type="ARBA" id="ARBA00022824"/>
    </source>
</evidence>
<dbReference type="Proteomes" id="UP001189429">
    <property type="component" value="Unassembled WGS sequence"/>
</dbReference>
<dbReference type="InterPro" id="IPR013766">
    <property type="entry name" value="Thioredoxin_domain"/>
</dbReference>
<dbReference type="InterPro" id="IPR005792">
    <property type="entry name" value="Prot_disulphide_isomerase"/>
</dbReference>
<proteinExistence type="inferred from homology"/>
<dbReference type="NCBIfam" id="TIGR01126">
    <property type="entry name" value="pdi_dom"/>
    <property type="match status" value="2"/>
</dbReference>
<dbReference type="PROSITE" id="PS51352">
    <property type="entry name" value="THIOREDOXIN_2"/>
    <property type="match status" value="2"/>
</dbReference>
<dbReference type="NCBIfam" id="TIGR01130">
    <property type="entry name" value="ER_PDI_fam"/>
    <property type="match status" value="1"/>
</dbReference>
<feature type="chain" id="PRO_5044953531" description="Protein disulfide-isomerase" evidence="12">
    <location>
        <begin position="22"/>
        <end position="481"/>
    </location>
</feature>
<dbReference type="PANTHER" id="PTHR18929">
    <property type="entry name" value="PROTEIN DISULFIDE ISOMERASE"/>
    <property type="match status" value="1"/>
</dbReference>
<evidence type="ECO:0000256" key="3">
    <source>
        <dbReference type="ARBA" id="ARBA00006347"/>
    </source>
</evidence>
<accession>A0ABN9VTN5</accession>
<evidence type="ECO:0000256" key="10">
    <source>
        <dbReference type="ARBA" id="ARBA00023284"/>
    </source>
</evidence>
<feature type="domain" description="Thioredoxin" evidence="13">
    <location>
        <begin position="17"/>
        <end position="134"/>
    </location>
</feature>
<keyword evidence="5 12" id="KW-0732">Signal</keyword>
<organism evidence="14 15">
    <name type="scientific">Prorocentrum cordatum</name>
    <dbReference type="NCBI Taxonomy" id="2364126"/>
    <lineage>
        <taxon>Eukaryota</taxon>
        <taxon>Sar</taxon>
        <taxon>Alveolata</taxon>
        <taxon>Dinophyceae</taxon>
        <taxon>Prorocentrales</taxon>
        <taxon>Prorocentraceae</taxon>
        <taxon>Prorocentrum</taxon>
    </lineage>
</organism>
<keyword evidence="9 12" id="KW-0413">Isomerase</keyword>
<evidence type="ECO:0000313" key="15">
    <source>
        <dbReference type="Proteomes" id="UP001189429"/>
    </source>
</evidence>
<dbReference type="PRINTS" id="PR00421">
    <property type="entry name" value="THIOREDOXIN"/>
</dbReference>
<dbReference type="CDD" id="cd02961">
    <property type="entry name" value="PDI_a_family"/>
    <property type="match status" value="1"/>
</dbReference>
<name>A0ABN9VTN5_9DINO</name>
<evidence type="ECO:0000256" key="2">
    <source>
        <dbReference type="ARBA" id="ARBA00004319"/>
    </source>
</evidence>
<evidence type="ECO:0000256" key="8">
    <source>
        <dbReference type="ARBA" id="ARBA00023157"/>
    </source>
</evidence>
<evidence type="ECO:0000259" key="13">
    <source>
        <dbReference type="PROSITE" id="PS51352"/>
    </source>
</evidence>
<evidence type="ECO:0000256" key="6">
    <source>
        <dbReference type="ARBA" id="ARBA00022737"/>
    </source>
</evidence>
<gene>
    <name evidence="14" type="ORF">PCOR1329_LOCUS60457</name>
</gene>
<dbReference type="CDD" id="cd02995">
    <property type="entry name" value="PDI_a_PDI_a'_C"/>
    <property type="match status" value="1"/>
</dbReference>
<dbReference type="PROSITE" id="PS00194">
    <property type="entry name" value="THIOREDOXIN_1"/>
    <property type="match status" value="2"/>
</dbReference>
<evidence type="ECO:0000256" key="12">
    <source>
        <dbReference type="RuleBase" id="RU361130"/>
    </source>
</evidence>